<keyword evidence="1" id="KW-0732">Signal</keyword>
<feature type="signal peptide" evidence="1">
    <location>
        <begin position="1"/>
        <end position="27"/>
    </location>
</feature>
<name>A0A7W9KQA3_9PSEU</name>
<dbReference type="RefSeq" id="WP_184868277.1">
    <property type="nucleotide sequence ID" value="NZ_BAAAWY010000068.1"/>
</dbReference>
<keyword evidence="3" id="KW-1185">Reference proteome</keyword>
<dbReference type="PROSITE" id="PS51257">
    <property type="entry name" value="PROKAR_LIPOPROTEIN"/>
    <property type="match status" value="1"/>
</dbReference>
<gene>
    <name evidence="2" type="ORF">BJ998_007863</name>
</gene>
<sequence length="100" mass="10444">MRGIWGKLGIVATAITACVAAAVPASAATTRNVQIVCGKHLLNGDAWYGNCSSSALGVTYSMFWDGNVPRCALLAGWEDRDLGLAGPPYGVDYDNIHVGC</sequence>
<organism evidence="2 3">
    <name type="scientific">Kutzneria kofuensis</name>
    <dbReference type="NCBI Taxonomy" id="103725"/>
    <lineage>
        <taxon>Bacteria</taxon>
        <taxon>Bacillati</taxon>
        <taxon>Actinomycetota</taxon>
        <taxon>Actinomycetes</taxon>
        <taxon>Pseudonocardiales</taxon>
        <taxon>Pseudonocardiaceae</taxon>
        <taxon>Kutzneria</taxon>
    </lineage>
</organism>
<evidence type="ECO:0000313" key="3">
    <source>
        <dbReference type="Proteomes" id="UP000585638"/>
    </source>
</evidence>
<dbReference type="Proteomes" id="UP000585638">
    <property type="component" value="Unassembled WGS sequence"/>
</dbReference>
<comment type="caution">
    <text evidence="2">The sequence shown here is derived from an EMBL/GenBank/DDBJ whole genome shotgun (WGS) entry which is preliminary data.</text>
</comment>
<evidence type="ECO:0000313" key="2">
    <source>
        <dbReference type="EMBL" id="MBB5896667.1"/>
    </source>
</evidence>
<evidence type="ECO:0008006" key="4">
    <source>
        <dbReference type="Google" id="ProtNLM"/>
    </source>
</evidence>
<proteinExistence type="predicted"/>
<evidence type="ECO:0000256" key="1">
    <source>
        <dbReference type="SAM" id="SignalP"/>
    </source>
</evidence>
<protein>
    <recommendedName>
        <fullName evidence="4">Alpha amylase inhibitor</fullName>
    </recommendedName>
</protein>
<dbReference type="EMBL" id="JACHIR010000001">
    <property type="protein sequence ID" value="MBB5896667.1"/>
    <property type="molecule type" value="Genomic_DNA"/>
</dbReference>
<reference evidence="2 3" key="1">
    <citation type="submission" date="2020-08" db="EMBL/GenBank/DDBJ databases">
        <title>Sequencing the genomes of 1000 actinobacteria strains.</title>
        <authorList>
            <person name="Klenk H.-P."/>
        </authorList>
    </citation>
    <scope>NUCLEOTIDE SEQUENCE [LARGE SCALE GENOMIC DNA]</scope>
    <source>
        <strain evidence="2 3">DSM 43851</strain>
    </source>
</reference>
<accession>A0A7W9KQA3</accession>
<dbReference type="AlphaFoldDB" id="A0A7W9KQA3"/>
<feature type="chain" id="PRO_5031201087" description="Alpha amylase inhibitor" evidence="1">
    <location>
        <begin position="28"/>
        <end position="100"/>
    </location>
</feature>